<evidence type="ECO:0000313" key="9">
    <source>
        <dbReference type="Proteomes" id="UP000636800"/>
    </source>
</evidence>
<evidence type="ECO:0000313" key="8">
    <source>
        <dbReference type="EMBL" id="KAG0451758.1"/>
    </source>
</evidence>
<keyword evidence="2" id="KW-0328">Glycosyltransferase</keyword>
<keyword evidence="7" id="KW-0472">Membrane</keyword>
<dbReference type="OrthoDB" id="5841748at2759"/>
<keyword evidence="4" id="KW-0294">Fucose metabolism</keyword>
<dbReference type="GO" id="GO:0006004">
    <property type="term" value="P:fucose metabolic process"/>
    <property type="evidence" value="ECO:0007669"/>
    <property type="project" value="UniProtKB-KW"/>
</dbReference>
<accession>A0A835PHY2</accession>
<keyword evidence="3" id="KW-0808">Transferase</keyword>
<protein>
    <recommendedName>
        <fullName evidence="6">O-fucosyltransferase family protein</fullName>
    </recommendedName>
</protein>
<evidence type="ECO:0000256" key="3">
    <source>
        <dbReference type="ARBA" id="ARBA00022679"/>
    </source>
</evidence>
<keyword evidence="5" id="KW-0119">Carbohydrate metabolism</keyword>
<proteinExistence type="inferred from homology"/>
<sequence length="205" mass="22864">MTSAKLATNCAGNGKDSLFSYFPCFLRSALSSESPRRSIAAQKSAVVAAAAVLLLFIACLSLFTPHVDVDSYSPSEPFHRIRHRPIRSFRDLERELSPGEMSEGEKTKYGLWSSKLSEYYYGCSNGSNKFAAAQGVTHPNRYLMIATSGGLNQQRTGITDAVVAARILNATLVVPKLDQRSFWKDSSDFSEIFDVDWFIFFYQKM</sequence>
<comment type="similarity">
    <text evidence="1">Belongs to the glycosyltransferase GT106 family.</text>
</comment>
<dbReference type="AlphaFoldDB" id="A0A835PHY2"/>
<evidence type="ECO:0000256" key="2">
    <source>
        <dbReference type="ARBA" id="ARBA00022676"/>
    </source>
</evidence>
<comment type="caution">
    <text evidence="8">The sequence shown here is derived from an EMBL/GenBank/DDBJ whole genome shotgun (WGS) entry which is preliminary data.</text>
</comment>
<reference evidence="8 9" key="1">
    <citation type="journal article" date="2020" name="Nat. Food">
        <title>A phased Vanilla planifolia genome enables genetic improvement of flavour and production.</title>
        <authorList>
            <person name="Hasing T."/>
            <person name="Tang H."/>
            <person name="Brym M."/>
            <person name="Khazi F."/>
            <person name="Huang T."/>
            <person name="Chambers A.H."/>
        </authorList>
    </citation>
    <scope>NUCLEOTIDE SEQUENCE [LARGE SCALE GENOMIC DNA]</scope>
    <source>
        <tissue evidence="8">Leaf</tissue>
    </source>
</reference>
<dbReference type="EMBL" id="JADCNL010000044">
    <property type="protein sequence ID" value="KAG0451758.1"/>
    <property type="molecule type" value="Genomic_DNA"/>
</dbReference>
<evidence type="ECO:0000256" key="6">
    <source>
        <dbReference type="ARBA" id="ARBA00030350"/>
    </source>
</evidence>
<gene>
    <name evidence="8" type="ORF">HPP92_026281</name>
</gene>
<dbReference type="InterPro" id="IPR019378">
    <property type="entry name" value="GDP-Fuc_O-FucTrfase"/>
</dbReference>
<dbReference type="PANTHER" id="PTHR31818:SF1">
    <property type="entry name" value="O-FUCOSYLTRANSFERASE 16"/>
    <property type="match status" value="1"/>
</dbReference>
<dbReference type="PANTHER" id="PTHR31818">
    <property type="entry name" value="O-FUCOSYLTRANSFERASE 16"/>
    <property type="match status" value="1"/>
</dbReference>
<feature type="transmembrane region" description="Helical" evidence="7">
    <location>
        <begin position="45"/>
        <end position="63"/>
    </location>
</feature>
<evidence type="ECO:0000256" key="1">
    <source>
        <dbReference type="ARBA" id="ARBA00007737"/>
    </source>
</evidence>
<evidence type="ECO:0000256" key="5">
    <source>
        <dbReference type="ARBA" id="ARBA00023277"/>
    </source>
</evidence>
<keyword evidence="7" id="KW-1133">Transmembrane helix</keyword>
<dbReference type="GO" id="GO:0016757">
    <property type="term" value="F:glycosyltransferase activity"/>
    <property type="evidence" value="ECO:0007669"/>
    <property type="project" value="UniProtKB-KW"/>
</dbReference>
<evidence type="ECO:0000256" key="7">
    <source>
        <dbReference type="SAM" id="Phobius"/>
    </source>
</evidence>
<name>A0A835PHY2_VANPL</name>
<organism evidence="8 9">
    <name type="scientific">Vanilla planifolia</name>
    <name type="common">Vanilla</name>
    <dbReference type="NCBI Taxonomy" id="51239"/>
    <lineage>
        <taxon>Eukaryota</taxon>
        <taxon>Viridiplantae</taxon>
        <taxon>Streptophyta</taxon>
        <taxon>Embryophyta</taxon>
        <taxon>Tracheophyta</taxon>
        <taxon>Spermatophyta</taxon>
        <taxon>Magnoliopsida</taxon>
        <taxon>Liliopsida</taxon>
        <taxon>Asparagales</taxon>
        <taxon>Orchidaceae</taxon>
        <taxon>Vanilloideae</taxon>
        <taxon>Vanilleae</taxon>
        <taxon>Vanilla</taxon>
    </lineage>
</organism>
<keyword evidence="9" id="KW-1185">Reference proteome</keyword>
<keyword evidence="7" id="KW-0812">Transmembrane</keyword>
<evidence type="ECO:0000256" key="4">
    <source>
        <dbReference type="ARBA" id="ARBA00023253"/>
    </source>
</evidence>
<dbReference type="Proteomes" id="UP000636800">
    <property type="component" value="Unassembled WGS sequence"/>
</dbReference>
<dbReference type="Pfam" id="PF10250">
    <property type="entry name" value="O-FucT"/>
    <property type="match status" value="1"/>
</dbReference>